<dbReference type="GO" id="GO:0008061">
    <property type="term" value="F:chitin binding"/>
    <property type="evidence" value="ECO:0007669"/>
    <property type="project" value="InterPro"/>
</dbReference>
<feature type="compositionally biased region" description="Basic and acidic residues" evidence="1">
    <location>
        <begin position="315"/>
        <end position="326"/>
    </location>
</feature>
<dbReference type="Pfam" id="PF01607">
    <property type="entry name" value="CBM_14"/>
    <property type="match status" value="1"/>
</dbReference>
<feature type="region of interest" description="Disordered" evidence="1">
    <location>
        <begin position="194"/>
        <end position="260"/>
    </location>
</feature>
<feature type="region of interest" description="Disordered" evidence="1">
    <location>
        <begin position="290"/>
        <end position="326"/>
    </location>
</feature>
<dbReference type="PANTHER" id="PTHR22933">
    <property type="entry name" value="FI18007P1-RELATED"/>
    <property type="match status" value="1"/>
</dbReference>
<feature type="compositionally biased region" description="Low complexity" evidence="1">
    <location>
        <begin position="145"/>
        <end position="155"/>
    </location>
</feature>
<dbReference type="GO" id="GO:0005576">
    <property type="term" value="C:extracellular region"/>
    <property type="evidence" value="ECO:0007669"/>
    <property type="project" value="InterPro"/>
</dbReference>
<reference evidence="3" key="2">
    <citation type="submission" date="2018-11" db="EMBL/GenBank/DDBJ databases">
        <title>Trombidioid mite genomics.</title>
        <authorList>
            <person name="Dong X."/>
        </authorList>
    </citation>
    <scope>NUCLEOTIDE SEQUENCE</scope>
    <source>
        <strain evidence="3">UoL-WK</strain>
    </source>
</reference>
<name>A0A3S3SN26_9ACAR</name>
<protein>
    <recommendedName>
        <fullName evidence="2">Chitin-binding type-2 domain-containing protein</fullName>
    </recommendedName>
</protein>
<evidence type="ECO:0000313" key="5">
    <source>
        <dbReference type="EMBL" id="RWS17814.1"/>
    </source>
</evidence>
<feature type="domain" description="Chitin-binding type-2" evidence="2">
    <location>
        <begin position="448"/>
        <end position="505"/>
    </location>
</feature>
<dbReference type="Proteomes" id="UP000285301">
    <property type="component" value="Unassembled WGS sequence"/>
</dbReference>
<feature type="compositionally biased region" description="Polar residues" evidence="1">
    <location>
        <begin position="227"/>
        <end position="244"/>
    </location>
</feature>
<dbReference type="InterPro" id="IPR052976">
    <property type="entry name" value="Scoloptoxin-like"/>
</dbReference>
<accession>A0A3S3SN26</accession>
<dbReference type="EMBL" id="NCKU01000230">
    <property type="protein sequence ID" value="RWS16440.1"/>
    <property type="molecule type" value="Genomic_DNA"/>
</dbReference>
<dbReference type="AlphaFoldDB" id="A0A3S3SN26"/>
<feature type="compositionally biased region" description="Basic and acidic residues" evidence="1">
    <location>
        <begin position="246"/>
        <end position="260"/>
    </location>
</feature>
<dbReference type="PANTHER" id="PTHR22933:SF31">
    <property type="entry name" value="FI18007P1"/>
    <property type="match status" value="1"/>
</dbReference>
<feature type="compositionally biased region" description="Low complexity" evidence="1">
    <location>
        <begin position="388"/>
        <end position="399"/>
    </location>
</feature>
<dbReference type="InterPro" id="IPR036508">
    <property type="entry name" value="Chitin-bd_dom_sf"/>
</dbReference>
<dbReference type="PROSITE" id="PS50940">
    <property type="entry name" value="CHIT_BIND_II"/>
    <property type="match status" value="1"/>
</dbReference>
<dbReference type="EMBL" id="NCKU01000229">
    <property type="protein sequence ID" value="RWS16452.1"/>
    <property type="molecule type" value="Genomic_DNA"/>
</dbReference>
<evidence type="ECO:0000259" key="2">
    <source>
        <dbReference type="PROSITE" id="PS50940"/>
    </source>
</evidence>
<feature type="region of interest" description="Disordered" evidence="1">
    <location>
        <begin position="140"/>
        <end position="160"/>
    </location>
</feature>
<dbReference type="EMBL" id="NCKU01000033">
    <property type="protein sequence ID" value="RWS17814.1"/>
    <property type="molecule type" value="Genomic_DNA"/>
</dbReference>
<dbReference type="SUPFAM" id="SSF57625">
    <property type="entry name" value="Invertebrate chitin-binding proteins"/>
    <property type="match status" value="1"/>
</dbReference>
<evidence type="ECO:0000256" key="1">
    <source>
        <dbReference type="SAM" id="MobiDB-lite"/>
    </source>
</evidence>
<sequence>MITDFKPMVRTRSRAELSDIAAGTHYRSRGPKKQSNAESPSIDSLDYGTDIITIDDIPNQYRASSNKKESFIKSVGSILTVKANEQQENVVKGKVFDDVIYDYAGNEDTLYQNRNEGSEKRKNFFKKSAMMMMKSENEWKKANDNGKNSNNNNNGFKKKLNNDRIGLLHNSAPETERQTSSGFKPLISYNYATGREKERRPSSHVKSTQVNWTPEIATDESREQNDSRVGSSSDLLPHVNQSVTEKVFDSRKEAEKDAEMKDSKANLVNIIESKSIDGGESAKFIRFSDNNNNQFGEKKKTEIDSSSNGGSNNNERNKNNKSDKIDDTSESVLEAKILDEFRDELFKNVSAIKAFIHNFTAKNYKELISARNESNSENIEQSDHESSKNSSSGISNNNNNNNISNSWSFDISLIPSPTKATNELSLFSASSSTAATSPTVSAPVPLENEFCKDKSDGFFADLDLNCQVYHFCNGKTMQTFKCPKGTLFNQINQTCDWSHQVNCDHKLILNALYRNNKLKKQEEATVDPLAAAAASDGANDDRVEYEYFIGEEQSSRDKIDEKRNNVVLKS</sequence>
<proteinExistence type="predicted"/>
<evidence type="ECO:0000313" key="3">
    <source>
        <dbReference type="EMBL" id="RWS16440.1"/>
    </source>
</evidence>
<keyword evidence="6" id="KW-1185">Reference proteome</keyword>
<feature type="compositionally biased region" description="Polar residues" evidence="1">
    <location>
        <begin position="33"/>
        <end position="42"/>
    </location>
</feature>
<feature type="region of interest" description="Disordered" evidence="1">
    <location>
        <begin position="16"/>
        <end position="43"/>
    </location>
</feature>
<dbReference type="Gene3D" id="2.170.140.10">
    <property type="entry name" value="Chitin binding domain"/>
    <property type="match status" value="1"/>
</dbReference>
<dbReference type="SMART" id="SM00494">
    <property type="entry name" value="ChtBD2"/>
    <property type="match status" value="1"/>
</dbReference>
<dbReference type="InterPro" id="IPR002557">
    <property type="entry name" value="Chitin-bd_dom"/>
</dbReference>
<gene>
    <name evidence="4" type="ORF">B4U79_03892</name>
    <name evidence="5" type="ORF">B4U79_05474</name>
    <name evidence="3" type="ORF">B4U79_10080</name>
</gene>
<feature type="compositionally biased region" description="Low complexity" evidence="1">
    <location>
        <begin position="305"/>
        <end position="314"/>
    </location>
</feature>
<evidence type="ECO:0000313" key="4">
    <source>
        <dbReference type="EMBL" id="RWS16452.1"/>
    </source>
</evidence>
<reference evidence="3 6" key="1">
    <citation type="journal article" date="2018" name="Gigascience">
        <title>Genomes of trombidid mites reveal novel predicted allergens and laterally-transferred genes associated with secondary metabolism.</title>
        <authorList>
            <person name="Dong X."/>
            <person name="Chaisiri K."/>
            <person name="Xia D."/>
            <person name="Armstrong S.D."/>
            <person name="Fang Y."/>
            <person name="Donnelly M.J."/>
            <person name="Kadowaki T."/>
            <person name="McGarry J.W."/>
            <person name="Darby A.C."/>
            <person name="Makepeace B.L."/>
        </authorList>
    </citation>
    <scope>NUCLEOTIDE SEQUENCE [LARGE SCALE GENOMIC DNA]</scope>
    <source>
        <strain evidence="3">UoL-WK</strain>
    </source>
</reference>
<organism evidence="3 6">
    <name type="scientific">Dinothrombium tinctorium</name>
    <dbReference type="NCBI Taxonomy" id="1965070"/>
    <lineage>
        <taxon>Eukaryota</taxon>
        <taxon>Metazoa</taxon>
        <taxon>Ecdysozoa</taxon>
        <taxon>Arthropoda</taxon>
        <taxon>Chelicerata</taxon>
        <taxon>Arachnida</taxon>
        <taxon>Acari</taxon>
        <taxon>Acariformes</taxon>
        <taxon>Trombidiformes</taxon>
        <taxon>Prostigmata</taxon>
        <taxon>Anystina</taxon>
        <taxon>Parasitengona</taxon>
        <taxon>Trombidioidea</taxon>
        <taxon>Trombidiidae</taxon>
        <taxon>Dinothrombium</taxon>
    </lineage>
</organism>
<evidence type="ECO:0000313" key="6">
    <source>
        <dbReference type="Proteomes" id="UP000285301"/>
    </source>
</evidence>
<dbReference type="OrthoDB" id="6407151at2759"/>
<feature type="region of interest" description="Disordered" evidence="1">
    <location>
        <begin position="374"/>
        <end position="399"/>
    </location>
</feature>
<comment type="caution">
    <text evidence="3">The sequence shown here is derived from an EMBL/GenBank/DDBJ whole genome shotgun (WGS) entry which is preliminary data.</text>
</comment>